<reference evidence="4 5" key="1">
    <citation type="submission" date="2018-10" db="EMBL/GenBank/DDBJ databases">
        <title>Phylogenomics of Brevibacillus.</title>
        <authorList>
            <person name="Dunlap C."/>
        </authorList>
    </citation>
    <scope>NUCLEOTIDE SEQUENCE [LARGE SCALE GENOMIC DNA]</scope>
    <source>
        <strain evidence="4 5">JCM 15716</strain>
    </source>
</reference>
<dbReference type="InterPro" id="IPR002509">
    <property type="entry name" value="NODB_dom"/>
</dbReference>
<dbReference type="Pfam" id="PF01522">
    <property type="entry name" value="Polysacc_deac_1"/>
    <property type="match status" value="1"/>
</dbReference>
<dbReference type="GO" id="GO:0005975">
    <property type="term" value="P:carbohydrate metabolic process"/>
    <property type="evidence" value="ECO:0007669"/>
    <property type="project" value="InterPro"/>
</dbReference>
<keyword evidence="5" id="KW-1185">Reference proteome</keyword>
<dbReference type="PANTHER" id="PTHR34216">
    <property type="match status" value="1"/>
</dbReference>
<gene>
    <name evidence="4" type="ORF">EDM56_02535</name>
</gene>
<accession>A0A3M8DU88</accession>
<evidence type="ECO:0000313" key="4">
    <source>
        <dbReference type="EMBL" id="RNB91652.1"/>
    </source>
</evidence>
<dbReference type="Gene3D" id="3.20.20.370">
    <property type="entry name" value="Glycoside hydrolase/deacetylase"/>
    <property type="match status" value="1"/>
</dbReference>
<protein>
    <recommendedName>
        <fullName evidence="3">NodB homology domain-containing protein</fullName>
    </recommendedName>
</protein>
<evidence type="ECO:0000313" key="5">
    <source>
        <dbReference type="Proteomes" id="UP000271031"/>
    </source>
</evidence>
<proteinExistence type="predicted"/>
<dbReference type="OrthoDB" id="9778320at2"/>
<dbReference type="PANTHER" id="PTHR34216:SF3">
    <property type="entry name" value="POLY-BETA-1,6-N-ACETYL-D-GLUCOSAMINE N-DEACETYLASE"/>
    <property type="match status" value="1"/>
</dbReference>
<dbReference type="InterPro" id="IPR051398">
    <property type="entry name" value="Polysacch_Deacetylase"/>
</dbReference>
<comment type="caution">
    <text evidence="4">The sequence shown here is derived from an EMBL/GenBank/DDBJ whole genome shotgun (WGS) entry which is preliminary data.</text>
</comment>
<dbReference type="Pfam" id="PF07833">
    <property type="entry name" value="Cu_amine_oxidN1"/>
    <property type="match status" value="2"/>
</dbReference>
<comment type="subcellular location">
    <subcellularLocation>
        <location evidence="1">Secreted</location>
    </subcellularLocation>
</comment>
<dbReference type="Gene3D" id="3.30.457.10">
    <property type="entry name" value="Copper amine oxidase-like, N-terminal domain"/>
    <property type="match status" value="1"/>
</dbReference>
<dbReference type="EMBL" id="RHHQ01000004">
    <property type="protein sequence ID" value="RNB91652.1"/>
    <property type="molecule type" value="Genomic_DNA"/>
</dbReference>
<evidence type="ECO:0000256" key="1">
    <source>
        <dbReference type="ARBA" id="ARBA00004613"/>
    </source>
</evidence>
<dbReference type="AlphaFoldDB" id="A0A3M8DU88"/>
<dbReference type="Proteomes" id="UP000271031">
    <property type="component" value="Unassembled WGS sequence"/>
</dbReference>
<organism evidence="4 5">
    <name type="scientific">Brevibacillus fluminis</name>
    <dbReference type="NCBI Taxonomy" id="511487"/>
    <lineage>
        <taxon>Bacteria</taxon>
        <taxon>Bacillati</taxon>
        <taxon>Bacillota</taxon>
        <taxon>Bacilli</taxon>
        <taxon>Bacillales</taxon>
        <taxon>Paenibacillaceae</taxon>
        <taxon>Brevibacillus</taxon>
    </lineage>
</organism>
<dbReference type="InterPro" id="IPR011330">
    <property type="entry name" value="Glyco_hydro/deAcase_b/a-brl"/>
</dbReference>
<dbReference type="InterPro" id="IPR036582">
    <property type="entry name" value="Mao_N_sf"/>
</dbReference>
<name>A0A3M8DU88_9BACL</name>
<dbReference type="SUPFAM" id="SSF55383">
    <property type="entry name" value="Copper amine oxidase, domain N"/>
    <property type="match status" value="2"/>
</dbReference>
<evidence type="ECO:0000259" key="3">
    <source>
        <dbReference type="PROSITE" id="PS51677"/>
    </source>
</evidence>
<sequence length="441" mass="49390">MNLLIKAIHRLIFLCPVVPIRTNLQQIVKSLRLYKNSEPFQTRRSPFTWLDWFVIRRSEMRKIVTGLLVGAIVSSTAVASAASPTTLVVNGQESKPNVPLQIIQGRALAPVRAVAEDLGAAVKWDDAHRTVYVFTGKQKKNDSFDLSETESLAPALRLVINGKEIKSEVPPRLINGRAWVPVRDLAEALGSGVQWNASKKAVWITNKIVNPSANDFNGQAMITFSYDDGLDTFYDFALPLHEKYGIPATDNVIAGKIKDGARTMYLDADQIKEMNNRGVEIGSHSYSHEEGLTTLSDKDLDFELRESKAVLEQIVPKVQTIGIPFSMYDKRVEAAVKKYYKAARNFEHLQNEVPLEDKLWLHTAIAVTNETTFDQIKQRIDQAIENKQWCIIMLHGIDPDNRDLYEIKPALLEKVLAYVASLGREQILPVNTIDGVSLAGK</sequence>
<dbReference type="CDD" id="cd10970">
    <property type="entry name" value="CE4_DAC_u1_6s"/>
    <property type="match status" value="1"/>
</dbReference>
<dbReference type="RefSeq" id="WP_122916315.1">
    <property type="nucleotide sequence ID" value="NZ_RHHQ01000004.1"/>
</dbReference>
<dbReference type="SUPFAM" id="SSF88713">
    <property type="entry name" value="Glycoside hydrolase/deacetylase"/>
    <property type="match status" value="1"/>
</dbReference>
<keyword evidence="2" id="KW-0732">Signal</keyword>
<evidence type="ECO:0000256" key="2">
    <source>
        <dbReference type="ARBA" id="ARBA00022729"/>
    </source>
</evidence>
<dbReference type="GO" id="GO:0016810">
    <property type="term" value="F:hydrolase activity, acting on carbon-nitrogen (but not peptide) bonds"/>
    <property type="evidence" value="ECO:0007669"/>
    <property type="project" value="InterPro"/>
</dbReference>
<dbReference type="GO" id="GO:0005576">
    <property type="term" value="C:extracellular region"/>
    <property type="evidence" value="ECO:0007669"/>
    <property type="project" value="UniProtKB-SubCell"/>
</dbReference>
<dbReference type="InterPro" id="IPR012854">
    <property type="entry name" value="Cu_amine_oxidase-like_N"/>
</dbReference>
<dbReference type="PROSITE" id="PS51677">
    <property type="entry name" value="NODB"/>
    <property type="match status" value="1"/>
</dbReference>
<feature type="domain" description="NodB homology" evidence="3">
    <location>
        <begin position="220"/>
        <end position="419"/>
    </location>
</feature>